<dbReference type="Proteomes" id="UP000821865">
    <property type="component" value="Chromosome 7"/>
</dbReference>
<gene>
    <name evidence="1" type="ORF">HPB49_005066</name>
</gene>
<keyword evidence="2" id="KW-1185">Reference proteome</keyword>
<evidence type="ECO:0000313" key="2">
    <source>
        <dbReference type="Proteomes" id="UP000821865"/>
    </source>
</evidence>
<reference evidence="1" key="1">
    <citation type="submission" date="2020-05" db="EMBL/GenBank/DDBJ databases">
        <title>Large-scale comparative analyses of tick genomes elucidate their genetic diversity and vector capacities.</title>
        <authorList>
            <person name="Jia N."/>
            <person name="Wang J."/>
            <person name="Shi W."/>
            <person name="Du L."/>
            <person name="Sun Y."/>
            <person name="Zhan W."/>
            <person name="Jiang J."/>
            <person name="Wang Q."/>
            <person name="Zhang B."/>
            <person name="Ji P."/>
            <person name="Sakyi L.B."/>
            <person name="Cui X."/>
            <person name="Yuan T."/>
            <person name="Jiang B."/>
            <person name="Yang W."/>
            <person name="Lam T.T.-Y."/>
            <person name="Chang Q."/>
            <person name="Ding S."/>
            <person name="Wang X."/>
            <person name="Zhu J."/>
            <person name="Ruan X."/>
            <person name="Zhao L."/>
            <person name="Wei J."/>
            <person name="Que T."/>
            <person name="Du C."/>
            <person name="Cheng J."/>
            <person name="Dai P."/>
            <person name="Han X."/>
            <person name="Huang E."/>
            <person name="Gao Y."/>
            <person name="Liu J."/>
            <person name="Shao H."/>
            <person name="Ye R."/>
            <person name="Li L."/>
            <person name="Wei W."/>
            <person name="Wang X."/>
            <person name="Wang C."/>
            <person name="Yang T."/>
            <person name="Huo Q."/>
            <person name="Li W."/>
            <person name="Guo W."/>
            <person name="Chen H."/>
            <person name="Zhou L."/>
            <person name="Ni X."/>
            <person name="Tian J."/>
            <person name="Zhou Y."/>
            <person name="Sheng Y."/>
            <person name="Liu T."/>
            <person name="Pan Y."/>
            <person name="Xia L."/>
            <person name="Li J."/>
            <person name="Zhao F."/>
            <person name="Cao W."/>
        </authorList>
    </citation>
    <scope>NUCLEOTIDE SEQUENCE</scope>
    <source>
        <strain evidence="1">Dsil-2018</strain>
    </source>
</reference>
<name>A0ACB8CDA3_DERSI</name>
<dbReference type="EMBL" id="CM023476">
    <property type="protein sequence ID" value="KAH7940738.1"/>
    <property type="molecule type" value="Genomic_DNA"/>
</dbReference>
<accession>A0ACB8CDA3</accession>
<proteinExistence type="predicted"/>
<comment type="caution">
    <text evidence="1">The sequence shown here is derived from an EMBL/GenBank/DDBJ whole genome shotgun (WGS) entry which is preliminary data.</text>
</comment>
<evidence type="ECO:0000313" key="1">
    <source>
        <dbReference type="EMBL" id="KAH7940738.1"/>
    </source>
</evidence>
<sequence length="113" mass="12735">MSRITSEIRKYELLLEALPAMAIADVRDILLLPLSNITATCRLVPSEHHRLQQLLSIKVLGDRCATHFAHHLQHLLGDTADSLDTAALRELFLRHIPVNVRFTVVSANKRLLP</sequence>
<protein>
    <submittedName>
        <fullName evidence="1">Uncharacterized protein</fullName>
    </submittedName>
</protein>
<organism evidence="1 2">
    <name type="scientific">Dermacentor silvarum</name>
    <name type="common">Tick</name>
    <dbReference type="NCBI Taxonomy" id="543639"/>
    <lineage>
        <taxon>Eukaryota</taxon>
        <taxon>Metazoa</taxon>
        <taxon>Ecdysozoa</taxon>
        <taxon>Arthropoda</taxon>
        <taxon>Chelicerata</taxon>
        <taxon>Arachnida</taxon>
        <taxon>Acari</taxon>
        <taxon>Parasitiformes</taxon>
        <taxon>Ixodida</taxon>
        <taxon>Ixodoidea</taxon>
        <taxon>Ixodidae</taxon>
        <taxon>Rhipicephalinae</taxon>
        <taxon>Dermacentor</taxon>
    </lineage>
</organism>